<dbReference type="SUPFAM" id="SSF55729">
    <property type="entry name" value="Acyl-CoA N-acyltransferases (Nat)"/>
    <property type="match status" value="1"/>
</dbReference>
<sequence>MELVIKRFEELSTIELYEIIKARLAVFVVEQHCLDQDLDDKDFHAYHVFLRDESGVKAYLRVIDKGISFPEVAIGRVLTTKRHCGLGNKIVAYGIQVAKEQMHADKIRIAAQVYVKKMYEKAGFQQVSDEFLECDIPHIEMLLTL</sequence>
<feature type="domain" description="N-acetyltransferase" evidence="1">
    <location>
        <begin position="6"/>
        <end position="145"/>
    </location>
</feature>
<dbReference type="InterPro" id="IPR016181">
    <property type="entry name" value="Acyl_CoA_acyltransferase"/>
</dbReference>
<gene>
    <name evidence="2" type="ORF">HNR32_000818</name>
</gene>
<name>A0A840UF05_9FIRM</name>
<proteinExistence type="predicted"/>
<evidence type="ECO:0000313" key="3">
    <source>
        <dbReference type="Proteomes" id="UP000559117"/>
    </source>
</evidence>
<dbReference type="EMBL" id="JACHFH010000007">
    <property type="protein sequence ID" value="MBB5335686.1"/>
    <property type="molecule type" value="Genomic_DNA"/>
</dbReference>
<reference evidence="2 3" key="1">
    <citation type="submission" date="2020-08" db="EMBL/GenBank/DDBJ databases">
        <title>Genomic Encyclopedia of Type Strains, Phase IV (KMG-IV): sequencing the most valuable type-strain genomes for metagenomic binning, comparative biology and taxonomic classification.</title>
        <authorList>
            <person name="Goeker M."/>
        </authorList>
    </citation>
    <scope>NUCLEOTIDE SEQUENCE [LARGE SCALE GENOMIC DNA]</scope>
    <source>
        <strain evidence="2 3">DSM 24661</strain>
    </source>
</reference>
<comment type="caution">
    <text evidence="2">The sequence shown here is derived from an EMBL/GenBank/DDBJ whole genome shotgun (WGS) entry which is preliminary data.</text>
</comment>
<dbReference type="RefSeq" id="WP_183859897.1">
    <property type="nucleotide sequence ID" value="NZ_JACHFH010000007.1"/>
</dbReference>
<dbReference type="Pfam" id="PF13673">
    <property type="entry name" value="Acetyltransf_10"/>
    <property type="match status" value="1"/>
</dbReference>
<protein>
    <submittedName>
        <fullName evidence="2">ElaA protein</fullName>
    </submittedName>
</protein>
<dbReference type="PROSITE" id="PS51186">
    <property type="entry name" value="GNAT"/>
    <property type="match status" value="1"/>
</dbReference>
<organism evidence="2 3">
    <name type="scientific">Pectinatus brassicae</name>
    <dbReference type="NCBI Taxonomy" id="862415"/>
    <lineage>
        <taxon>Bacteria</taxon>
        <taxon>Bacillati</taxon>
        <taxon>Bacillota</taxon>
        <taxon>Negativicutes</taxon>
        <taxon>Selenomonadales</taxon>
        <taxon>Selenomonadaceae</taxon>
        <taxon>Pectinatus</taxon>
    </lineage>
</organism>
<dbReference type="InterPro" id="IPR000182">
    <property type="entry name" value="GNAT_dom"/>
</dbReference>
<evidence type="ECO:0000259" key="1">
    <source>
        <dbReference type="PROSITE" id="PS51186"/>
    </source>
</evidence>
<accession>A0A840UF05</accession>
<dbReference type="GO" id="GO:0016747">
    <property type="term" value="F:acyltransferase activity, transferring groups other than amino-acyl groups"/>
    <property type="evidence" value="ECO:0007669"/>
    <property type="project" value="InterPro"/>
</dbReference>
<dbReference type="Gene3D" id="3.40.630.30">
    <property type="match status" value="1"/>
</dbReference>
<keyword evidence="3" id="KW-1185">Reference proteome</keyword>
<evidence type="ECO:0000313" key="2">
    <source>
        <dbReference type="EMBL" id="MBB5335686.1"/>
    </source>
</evidence>
<dbReference type="AlphaFoldDB" id="A0A840UF05"/>
<dbReference type="Proteomes" id="UP000559117">
    <property type="component" value="Unassembled WGS sequence"/>
</dbReference>